<sequence>MQFRLGVVPETTRPIWARPDRGTRGPQPEHSRAELAAAAMRLADAGGLEAATMRAVAGELGTAAASLYRYLSSRDDLLDLMVDAALGELDLTDPPSGDWLEGLVALAHQQLALYRRHPWLLQAAMRRGAYGPRAMDYFEHCLRTMAPLSCGTAAKLEAVGVLTGLVSLFAAQPAAAPADPSAFFAAATEQAHPHLLAALSTPGDPPEPDLFDRLIRSVLRGLLAP</sequence>
<keyword evidence="7" id="KW-1185">Reference proteome</keyword>
<evidence type="ECO:0000256" key="4">
    <source>
        <dbReference type="PROSITE-ProRule" id="PRU00335"/>
    </source>
</evidence>
<dbReference type="SUPFAM" id="SSF48498">
    <property type="entry name" value="Tetracyclin repressor-like, C-terminal domain"/>
    <property type="match status" value="1"/>
</dbReference>
<reference evidence="6" key="1">
    <citation type="journal article" date="2014" name="Int. J. Syst. Evol. Microbiol.">
        <title>Complete genome sequence of Corynebacterium casei LMG S-19264T (=DSM 44701T), isolated from a smear-ripened cheese.</title>
        <authorList>
            <consortium name="US DOE Joint Genome Institute (JGI-PGF)"/>
            <person name="Walter F."/>
            <person name="Albersmeier A."/>
            <person name="Kalinowski J."/>
            <person name="Ruckert C."/>
        </authorList>
    </citation>
    <scope>NUCLEOTIDE SEQUENCE</scope>
    <source>
        <strain evidence="6">JCM 19831</strain>
    </source>
</reference>
<accession>A0A917U5S5</accession>
<keyword evidence="3" id="KW-0804">Transcription</keyword>
<dbReference type="PROSITE" id="PS50977">
    <property type="entry name" value="HTH_TETR_2"/>
    <property type="match status" value="1"/>
</dbReference>
<gene>
    <name evidence="6" type="ORF">GCM10007977_072940</name>
</gene>
<proteinExistence type="predicted"/>
<dbReference type="GO" id="GO:0000976">
    <property type="term" value="F:transcription cis-regulatory region binding"/>
    <property type="evidence" value="ECO:0007669"/>
    <property type="project" value="TreeGrafter"/>
</dbReference>
<organism evidence="6 7">
    <name type="scientific">Dactylosporangium sucinum</name>
    <dbReference type="NCBI Taxonomy" id="1424081"/>
    <lineage>
        <taxon>Bacteria</taxon>
        <taxon>Bacillati</taxon>
        <taxon>Actinomycetota</taxon>
        <taxon>Actinomycetes</taxon>
        <taxon>Micromonosporales</taxon>
        <taxon>Micromonosporaceae</taxon>
        <taxon>Dactylosporangium</taxon>
    </lineage>
</organism>
<dbReference type="InterPro" id="IPR036271">
    <property type="entry name" value="Tet_transcr_reg_TetR-rel_C_sf"/>
</dbReference>
<keyword evidence="1" id="KW-0805">Transcription regulation</keyword>
<evidence type="ECO:0000313" key="6">
    <source>
        <dbReference type="EMBL" id="GGM60835.1"/>
    </source>
</evidence>
<dbReference type="AlphaFoldDB" id="A0A917U5S5"/>
<dbReference type="InterPro" id="IPR050109">
    <property type="entry name" value="HTH-type_TetR-like_transc_reg"/>
</dbReference>
<comment type="caution">
    <text evidence="6">The sequence shown here is derived from an EMBL/GenBank/DDBJ whole genome shotgun (WGS) entry which is preliminary data.</text>
</comment>
<dbReference type="Proteomes" id="UP000642070">
    <property type="component" value="Unassembled WGS sequence"/>
</dbReference>
<evidence type="ECO:0000256" key="3">
    <source>
        <dbReference type="ARBA" id="ARBA00023163"/>
    </source>
</evidence>
<keyword evidence="2 4" id="KW-0238">DNA-binding</keyword>
<dbReference type="PANTHER" id="PTHR30055:SF151">
    <property type="entry name" value="TRANSCRIPTIONAL REGULATORY PROTEIN"/>
    <property type="match status" value="1"/>
</dbReference>
<dbReference type="InterPro" id="IPR004111">
    <property type="entry name" value="Repressor_TetR_C"/>
</dbReference>
<dbReference type="SUPFAM" id="SSF46689">
    <property type="entry name" value="Homeodomain-like"/>
    <property type="match status" value="1"/>
</dbReference>
<dbReference type="PANTHER" id="PTHR30055">
    <property type="entry name" value="HTH-TYPE TRANSCRIPTIONAL REGULATOR RUTR"/>
    <property type="match status" value="1"/>
</dbReference>
<protein>
    <recommendedName>
        <fullName evidence="5">HTH tetR-type domain-containing protein</fullName>
    </recommendedName>
</protein>
<dbReference type="Gene3D" id="1.10.357.10">
    <property type="entry name" value="Tetracycline Repressor, domain 2"/>
    <property type="match status" value="1"/>
</dbReference>
<dbReference type="Pfam" id="PF00440">
    <property type="entry name" value="TetR_N"/>
    <property type="match status" value="1"/>
</dbReference>
<name>A0A917U5S5_9ACTN</name>
<evidence type="ECO:0000313" key="7">
    <source>
        <dbReference type="Proteomes" id="UP000642070"/>
    </source>
</evidence>
<dbReference type="GO" id="GO:0003700">
    <property type="term" value="F:DNA-binding transcription factor activity"/>
    <property type="evidence" value="ECO:0007669"/>
    <property type="project" value="TreeGrafter"/>
</dbReference>
<evidence type="ECO:0000256" key="2">
    <source>
        <dbReference type="ARBA" id="ARBA00023125"/>
    </source>
</evidence>
<dbReference type="Pfam" id="PF02909">
    <property type="entry name" value="TetR_C_1"/>
    <property type="match status" value="1"/>
</dbReference>
<reference evidence="6" key="2">
    <citation type="submission" date="2020-09" db="EMBL/GenBank/DDBJ databases">
        <authorList>
            <person name="Sun Q."/>
            <person name="Ohkuma M."/>
        </authorList>
    </citation>
    <scope>NUCLEOTIDE SEQUENCE</scope>
    <source>
        <strain evidence="6">JCM 19831</strain>
    </source>
</reference>
<evidence type="ECO:0000259" key="5">
    <source>
        <dbReference type="PROSITE" id="PS50977"/>
    </source>
</evidence>
<dbReference type="GO" id="GO:0045892">
    <property type="term" value="P:negative regulation of DNA-templated transcription"/>
    <property type="evidence" value="ECO:0007669"/>
    <property type="project" value="InterPro"/>
</dbReference>
<feature type="DNA-binding region" description="H-T-H motif" evidence="4">
    <location>
        <begin position="52"/>
        <end position="71"/>
    </location>
</feature>
<dbReference type="EMBL" id="BMPI01000044">
    <property type="protein sequence ID" value="GGM60835.1"/>
    <property type="molecule type" value="Genomic_DNA"/>
</dbReference>
<feature type="domain" description="HTH tetR-type" evidence="5">
    <location>
        <begin position="29"/>
        <end position="89"/>
    </location>
</feature>
<dbReference type="InterPro" id="IPR009057">
    <property type="entry name" value="Homeodomain-like_sf"/>
</dbReference>
<dbReference type="InterPro" id="IPR001647">
    <property type="entry name" value="HTH_TetR"/>
</dbReference>
<evidence type="ECO:0000256" key="1">
    <source>
        <dbReference type="ARBA" id="ARBA00023015"/>
    </source>
</evidence>